<keyword evidence="1" id="KW-0808">Transferase</keyword>
<name>A0ABV0IED7_9MICC</name>
<dbReference type="SUPFAM" id="SSF53756">
    <property type="entry name" value="UDP-Glycosyltransferase/glycogen phosphorylase"/>
    <property type="match status" value="1"/>
</dbReference>
<dbReference type="EC" id="2.4.-.-" evidence="1"/>
<accession>A0ABV0IED7</accession>
<comment type="caution">
    <text evidence="1">The sequence shown here is derived from an EMBL/GenBank/DDBJ whole genome shotgun (WGS) entry which is preliminary data.</text>
</comment>
<keyword evidence="1" id="KW-0328">Glycosyltransferase</keyword>
<protein>
    <submittedName>
        <fullName evidence="1">Glycosyltransferase family 4 protein</fullName>
        <ecNumber evidence="1">2.4.-.-</ecNumber>
    </submittedName>
</protein>
<dbReference type="Proteomes" id="UP001484097">
    <property type="component" value="Unassembled WGS sequence"/>
</dbReference>
<proteinExistence type="predicted"/>
<dbReference type="Gene3D" id="3.40.50.2000">
    <property type="entry name" value="Glycogen Phosphorylase B"/>
    <property type="match status" value="1"/>
</dbReference>
<dbReference type="RefSeq" id="WP_309809080.1">
    <property type="nucleotide sequence ID" value="NZ_JBDXMX010000001.1"/>
</dbReference>
<dbReference type="GO" id="GO:0016757">
    <property type="term" value="F:glycosyltransferase activity"/>
    <property type="evidence" value="ECO:0007669"/>
    <property type="project" value="UniProtKB-KW"/>
</dbReference>
<dbReference type="CDD" id="cd03801">
    <property type="entry name" value="GT4_PimA-like"/>
    <property type="match status" value="1"/>
</dbReference>
<dbReference type="EMBL" id="JBDXMX010000001">
    <property type="protein sequence ID" value="MEO9246526.1"/>
    <property type="molecule type" value="Genomic_DNA"/>
</dbReference>
<keyword evidence="2" id="KW-1185">Reference proteome</keyword>
<reference evidence="1 2" key="1">
    <citation type="submission" date="2024-05" db="EMBL/GenBank/DDBJ databases">
        <authorList>
            <person name="Yi C."/>
        </authorList>
    </citation>
    <scope>NUCLEOTIDE SEQUENCE [LARGE SCALE GENOMIC DNA]</scope>
    <source>
        <strain evidence="1 2">XS13</strain>
    </source>
</reference>
<organism evidence="1 2">
    <name type="scientific">Citricoccus nitrophenolicus</name>
    <dbReference type="NCBI Taxonomy" id="863575"/>
    <lineage>
        <taxon>Bacteria</taxon>
        <taxon>Bacillati</taxon>
        <taxon>Actinomycetota</taxon>
        <taxon>Actinomycetes</taxon>
        <taxon>Micrococcales</taxon>
        <taxon>Micrococcaceae</taxon>
        <taxon>Citricoccus</taxon>
    </lineage>
</organism>
<gene>
    <name evidence="1" type="ORF">ABDK96_02390</name>
</gene>
<sequence length="613" mass="65925">MTNHPAPSPAARLPAVARGAMVRARQGGRTARSTLDRTLAALRRRGRGFTGVTGVPKAAWSRAAVTFPDSAPALERILPLPPALRLSRWLWGTTTAGQDGGDRTEARLGLEIGPDDAETPVGSFTTGELAALLSGRPWQHWPARSPRLVILTAAGQAGAVRDAVRAAGARNATLVVEDPGPARRAELLSLLSTVAVPSGPRSAGLLVTEAQAAGIMVLTHAPTASLPEDLGSPGGRRVAGRAARHALASAAGDLLLPAVSQPPASARIRMGLEPRRVVVAGHDLKFASGLVDHLREAGHDVRLDPWTGHARHDPEASRRLADWADVVLCEWALGNAVWYSRHTPAATRLTVRLHLQEAATVFPGQVDTARVDRAVFVAEHVRRQVVRDHGWPAQRSIVVPNAVRIPGASGPRDPNLRFRLGLVGMVPARKGMHTALDVLALLRGQDERYRLSLRGHRPEDVAWLRGRPAELEYFRAQLERITTDDRLREAVDFSPHGPDMDRWFAGIGVVLSTSDYESFHFTIPDGAAHGCVPRSLAWPGADLLYPAGWLAPDAAGLAEAVQRATAEPESWQREAERSRFEVATRYDREHVLPRLAAEVLGLRPAPGAGPSTV</sequence>
<evidence type="ECO:0000313" key="2">
    <source>
        <dbReference type="Proteomes" id="UP001484097"/>
    </source>
</evidence>
<evidence type="ECO:0000313" key="1">
    <source>
        <dbReference type="EMBL" id="MEO9246526.1"/>
    </source>
</evidence>